<gene>
    <name evidence="5" type="ORF">CIG1485E_0490</name>
</gene>
<dbReference type="EMBL" id="CP009043">
    <property type="protein sequence ID" value="AII14355.1"/>
    <property type="molecule type" value="Genomic_DNA"/>
</dbReference>
<dbReference type="PROSITE" id="PS00819">
    <property type="entry name" value="DPS_2"/>
    <property type="match status" value="1"/>
</dbReference>
<dbReference type="STRING" id="1244531.CIG2463D_0491"/>
<dbReference type="Pfam" id="PF00210">
    <property type="entry name" value="Ferritin"/>
    <property type="match status" value="1"/>
</dbReference>
<dbReference type="InterPro" id="IPR002177">
    <property type="entry name" value="DPS_DNA-bd"/>
</dbReference>
<dbReference type="PIRSF" id="PIRSF005900">
    <property type="entry name" value="Dps"/>
    <property type="match status" value="1"/>
</dbReference>
<dbReference type="GO" id="GO:0008199">
    <property type="term" value="F:ferric iron binding"/>
    <property type="evidence" value="ECO:0007669"/>
    <property type="project" value="InterPro"/>
</dbReference>
<dbReference type="CDD" id="cd01043">
    <property type="entry name" value="DPS"/>
    <property type="match status" value="1"/>
</dbReference>
<evidence type="ECO:0000313" key="6">
    <source>
        <dbReference type="Proteomes" id="UP000028486"/>
    </source>
</evidence>
<sequence>MTNVVKQLNQIQADAHAFFIAFHDYHWNVKGLQFYAIHEYTEKAYEEMASLYDDVAERAIQIGGKAVLKAEDLVKMGAKAPVLQKDSYTPTEVLEEVRKAYKYLVEEFKKLEDVAEKAGDTTTSNIAQDHYGDYEKKIWMLNSTLA</sequence>
<reference evidence="6" key="1">
    <citation type="journal article" date="2014" name="Genome Announc.">
        <title>Complete Genome Sequence of Campylobacter iguaniorum Strain 1485ET, Isolated from a Bearded Dragon (Pogona vitticeps).</title>
        <authorList>
            <person name="Gilbert M.J."/>
            <person name="Miller W.G."/>
            <person name="Yee E."/>
            <person name="Kik M."/>
            <person name="Wagenaar J.A."/>
            <person name="Duim B."/>
        </authorList>
    </citation>
    <scope>NUCLEOTIDE SEQUENCE [LARGE SCALE GENOMIC DNA]</scope>
    <source>
        <strain evidence="6">1485E</strain>
    </source>
</reference>
<dbReference type="SUPFAM" id="SSF47240">
    <property type="entry name" value="Ferritin-like"/>
    <property type="match status" value="1"/>
</dbReference>
<dbReference type="PRINTS" id="PR01346">
    <property type="entry name" value="HELNAPAPROT"/>
</dbReference>
<accession>A0A076F833</accession>
<keyword evidence="5" id="KW-0238">DNA-binding</keyword>
<evidence type="ECO:0000256" key="2">
    <source>
        <dbReference type="ARBA" id="ARBA00009497"/>
    </source>
</evidence>
<dbReference type="GO" id="GO:0005737">
    <property type="term" value="C:cytoplasm"/>
    <property type="evidence" value="ECO:0007669"/>
    <property type="project" value="UniProtKB-SubCell"/>
</dbReference>
<dbReference type="InterPro" id="IPR012347">
    <property type="entry name" value="Ferritin-like"/>
</dbReference>
<dbReference type="KEGG" id="caj:CIG1485E_0490"/>
<comment type="similarity">
    <text evidence="2 3">Belongs to the Dps family.</text>
</comment>
<dbReference type="PANTHER" id="PTHR42932:SF1">
    <property type="entry name" value="GENERAL STRESS PROTEIN 20U"/>
    <property type="match status" value="1"/>
</dbReference>
<dbReference type="eggNOG" id="COG0783">
    <property type="taxonomic scope" value="Bacteria"/>
</dbReference>
<dbReference type="RefSeq" id="WP_038453349.1">
    <property type="nucleotide sequence ID" value="NZ_CP009043.1"/>
</dbReference>
<dbReference type="PATRIC" id="fig|1244531.5.peg.501"/>
<evidence type="ECO:0000256" key="1">
    <source>
        <dbReference type="ARBA" id="ARBA00004496"/>
    </source>
</evidence>
<dbReference type="HOGENOM" id="CLU_098183_2_2_7"/>
<evidence type="ECO:0000313" key="5">
    <source>
        <dbReference type="EMBL" id="AII14355.1"/>
    </source>
</evidence>
<dbReference type="PANTHER" id="PTHR42932">
    <property type="entry name" value="GENERAL STRESS PROTEIN 20U"/>
    <property type="match status" value="1"/>
</dbReference>
<evidence type="ECO:0000256" key="3">
    <source>
        <dbReference type="RuleBase" id="RU003875"/>
    </source>
</evidence>
<organism evidence="5 6">
    <name type="scientific">Campylobacter iguaniorum</name>
    <dbReference type="NCBI Taxonomy" id="1244531"/>
    <lineage>
        <taxon>Bacteria</taxon>
        <taxon>Pseudomonadati</taxon>
        <taxon>Campylobacterota</taxon>
        <taxon>Epsilonproteobacteria</taxon>
        <taxon>Campylobacterales</taxon>
        <taxon>Campylobacteraceae</taxon>
        <taxon>Campylobacter</taxon>
    </lineage>
</organism>
<dbReference type="InterPro" id="IPR009078">
    <property type="entry name" value="Ferritin-like_SF"/>
</dbReference>
<evidence type="ECO:0000259" key="4">
    <source>
        <dbReference type="Pfam" id="PF00210"/>
    </source>
</evidence>
<dbReference type="AlphaFoldDB" id="A0A076F833"/>
<dbReference type="OrthoDB" id="9797687at2"/>
<comment type="subcellular location">
    <subcellularLocation>
        <location evidence="1">Cytoplasm</location>
    </subcellularLocation>
</comment>
<dbReference type="Proteomes" id="UP000028486">
    <property type="component" value="Chromosome"/>
</dbReference>
<proteinExistence type="inferred from homology"/>
<feature type="domain" description="Ferritin/DPS" evidence="4">
    <location>
        <begin position="6"/>
        <end position="145"/>
    </location>
</feature>
<dbReference type="GO" id="GO:0003677">
    <property type="term" value="F:DNA binding"/>
    <property type="evidence" value="ECO:0007669"/>
    <property type="project" value="UniProtKB-KW"/>
</dbReference>
<keyword evidence="6" id="KW-1185">Reference proteome</keyword>
<protein>
    <submittedName>
        <fullName evidence="5">DNA-binding ferritin-like protein</fullName>
    </submittedName>
</protein>
<dbReference type="GO" id="GO:0016722">
    <property type="term" value="F:oxidoreductase activity, acting on metal ions"/>
    <property type="evidence" value="ECO:0007669"/>
    <property type="project" value="InterPro"/>
</dbReference>
<dbReference type="InterPro" id="IPR023188">
    <property type="entry name" value="DPS_DNA-bd_CS"/>
</dbReference>
<dbReference type="InterPro" id="IPR008331">
    <property type="entry name" value="Ferritin_DPS_dom"/>
</dbReference>
<name>A0A076F833_9BACT</name>
<dbReference type="Gene3D" id="1.20.1260.10">
    <property type="match status" value="1"/>
</dbReference>